<comment type="caution">
    <text evidence="2">The sequence shown here is derived from an EMBL/GenBank/DDBJ whole genome shotgun (WGS) entry which is preliminary data.</text>
</comment>
<keyword evidence="1" id="KW-1133">Transmembrane helix</keyword>
<dbReference type="Proteomes" id="UP001576780">
    <property type="component" value="Unassembled WGS sequence"/>
</dbReference>
<reference evidence="2 3" key="1">
    <citation type="submission" date="2024-09" db="EMBL/GenBank/DDBJ databases">
        <title>Floridaenema gen nov. (Aerosakkonemataceae, Aerosakkonematales ord. nov., Cyanobacteria) from benthic tropical and subtropical fresh waters, with the description of four new species.</title>
        <authorList>
            <person name="Moretto J.A."/>
            <person name="Berthold D.E."/>
            <person name="Lefler F.W."/>
            <person name="Huang I.-S."/>
            <person name="Laughinghouse H. IV."/>
        </authorList>
    </citation>
    <scope>NUCLEOTIDE SEQUENCE [LARGE SCALE GENOMIC DNA]</scope>
    <source>
        <strain evidence="2 3">BLCC-F167</strain>
    </source>
</reference>
<accession>A0ABV4WQQ8</accession>
<feature type="transmembrane region" description="Helical" evidence="1">
    <location>
        <begin position="7"/>
        <end position="27"/>
    </location>
</feature>
<organism evidence="2 3">
    <name type="scientific">Floridaenema evergladense BLCC-F167</name>
    <dbReference type="NCBI Taxonomy" id="3153639"/>
    <lineage>
        <taxon>Bacteria</taxon>
        <taxon>Bacillati</taxon>
        <taxon>Cyanobacteriota</taxon>
        <taxon>Cyanophyceae</taxon>
        <taxon>Oscillatoriophycideae</taxon>
        <taxon>Aerosakkonematales</taxon>
        <taxon>Aerosakkonemataceae</taxon>
        <taxon>Floridanema</taxon>
        <taxon>Floridanema evergladense</taxon>
    </lineage>
</organism>
<protein>
    <recommendedName>
        <fullName evidence="4">Secreted protein</fullName>
    </recommendedName>
</protein>
<dbReference type="RefSeq" id="WP_413279332.1">
    <property type="nucleotide sequence ID" value="NZ_JBHFNT010000192.1"/>
</dbReference>
<keyword evidence="1" id="KW-0472">Membrane</keyword>
<evidence type="ECO:0008006" key="4">
    <source>
        <dbReference type="Google" id="ProtNLM"/>
    </source>
</evidence>
<sequence>MIKVTKSWQLICKIFAIGLLVTNIWLFNLPTATAAVNTPHEETHLTQGDSNVSKARIKRIDAVAECRNILDQGNNSNTAKLDRPLDKMGNDRVVGALKATDNPNPTEAEVAFKRCLEANKIVPQPTKSDRPHIL</sequence>
<evidence type="ECO:0000256" key="1">
    <source>
        <dbReference type="SAM" id="Phobius"/>
    </source>
</evidence>
<evidence type="ECO:0000313" key="3">
    <source>
        <dbReference type="Proteomes" id="UP001576780"/>
    </source>
</evidence>
<dbReference type="EMBL" id="JBHFNT010000192">
    <property type="protein sequence ID" value="MFB2836973.1"/>
    <property type="molecule type" value="Genomic_DNA"/>
</dbReference>
<evidence type="ECO:0000313" key="2">
    <source>
        <dbReference type="EMBL" id="MFB2836973.1"/>
    </source>
</evidence>
<gene>
    <name evidence="2" type="ORF">ACE1CA_20810</name>
</gene>
<name>A0ABV4WQQ8_9CYAN</name>
<keyword evidence="1" id="KW-0812">Transmembrane</keyword>
<keyword evidence="3" id="KW-1185">Reference proteome</keyword>
<proteinExistence type="predicted"/>